<dbReference type="Proteomes" id="UP001337580">
    <property type="component" value="Chromosome"/>
</dbReference>
<dbReference type="AlphaFoldDB" id="A0AA48KZ17"/>
<dbReference type="KEGG" id="ips:CfP315_0377"/>
<feature type="compositionally biased region" description="Acidic residues" evidence="1">
    <location>
        <begin position="94"/>
        <end position="110"/>
    </location>
</feature>
<evidence type="ECO:0000256" key="1">
    <source>
        <dbReference type="SAM" id="MobiDB-lite"/>
    </source>
</evidence>
<accession>A0AA48KZ17</accession>
<name>A0AA48KZ17_9FIRM</name>
<feature type="region of interest" description="Disordered" evidence="1">
    <location>
        <begin position="54"/>
        <end position="122"/>
    </location>
</feature>
<protein>
    <submittedName>
        <fullName evidence="2">Uncharacterized protein</fullName>
    </submittedName>
</protein>
<gene>
    <name evidence="2" type="ORF">CfP315_0377</name>
</gene>
<reference evidence="2" key="1">
    <citation type="journal article" date="2023" name="ISME J.">
        <title>Emergence of putative energy parasites within Clostridia revealed by genome analysis of a novel endosymbiotic clade.</title>
        <authorList>
            <person name="Takahashi K."/>
            <person name="Kuwahara H."/>
            <person name="Horikawa Y."/>
            <person name="Izawa K."/>
            <person name="Kato D."/>
            <person name="Inagaki T."/>
            <person name="Yuki M."/>
            <person name="Ohkuma M."/>
            <person name="Hongoh Y."/>
        </authorList>
    </citation>
    <scope>NUCLEOTIDE SEQUENCE</scope>
    <source>
        <strain evidence="2">CfP3-15</strain>
    </source>
</reference>
<feature type="region of interest" description="Disordered" evidence="1">
    <location>
        <begin position="154"/>
        <end position="193"/>
    </location>
</feature>
<proteinExistence type="predicted"/>
<feature type="compositionally biased region" description="Basic and acidic residues" evidence="1">
    <location>
        <begin position="111"/>
        <end position="121"/>
    </location>
</feature>
<evidence type="ECO:0000313" key="2">
    <source>
        <dbReference type="EMBL" id="BED91844.1"/>
    </source>
</evidence>
<sequence>MKKESNGIGENKNSKKINKNNKIISSILAVIMCCQSFVGANPNSDNSGFVPYGGIDNSPAADGFEEKEEKEEVKLVDGEKTVEIMEDKDKDGVEIPENENDVKENDEDKNENESKKGDAVNKSKGLLDLAKTIVGVGGISGVGTLVVYNAISSRKAKPSEKPKKEKEEEKEEEEKKRLAEEEEKKRLAEEEEKKRLVEEETKRLFEEEKKRLAEEEEKKRLAEEEEKKRLAEEEENKRLFEKEFRGRFEEYGFSELNFLLYRRMMKVLTFSLGNKAKDKDKMLFHSLDITFGGISDILFDAKKCLFNNMVYTRVGFLKEINEVSEKIKAEVEHMDPYSQFVYKVATGQEDISSLTKESLREKLCELLSDCQSDFRLTGFYLSLKNKGDIIVPEGLARLVLDNL</sequence>
<feature type="compositionally biased region" description="Basic and acidic residues" evidence="1">
    <location>
        <begin position="70"/>
        <end position="93"/>
    </location>
</feature>
<organism evidence="2">
    <name type="scientific">Candidatus Improbicoccus pseudotrichonymphae</name>
    <dbReference type="NCBI Taxonomy" id="3033792"/>
    <lineage>
        <taxon>Bacteria</taxon>
        <taxon>Bacillati</taxon>
        <taxon>Bacillota</taxon>
        <taxon>Clostridia</taxon>
        <taxon>Candidatus Improbicoccus</taxon>
    </lineage>
</organism>
<feature type="compositionally biased region" description="Basic and acidic residues" evidence="1">
    <location>
        <begin position="157"/>
        <end position="193"/>
    </location>
</feature>
<dbReference type="EMBL" id="AP027924">
    <property type="protein sequence ID" value="BED91844.1"/>
    <property type="molecule type" value="Genomic_DNA"/>
</dbReference>